<dbReference type="AlphaFoldDB" id="A0A8T9ANW0"/>
<evidence type="ECO:0000313" key="1">
    <source>
        <dbReference type="EMBL" id="TSE08854.1"/>
    </source>
</evidence>
<dbReference type="OrthoDB" id="1395176at2"/>
<accession>A0A8T9ANW0</accession>
<organism evidence="1 2">
    <name type="scientific">Mesorhizobium intechi</name>
    <dbReference type="NCBI Taxonomy" id="537601"/>
    <lineage>
        <taxon>Bacteria</taxon>
        <taxon>Pseudomonadati</taxon>
        <taxon>Pseudomonadota</taxon>
        <taxon>Alphaproteobacteria</taxon>
        <taxon>Hyphomicrobiales</taxon>
        <taxon>Phyllobacteriaceae</taxon>
        <taxon>Mesorhizobium</taxon>
    </lineage>
</organism>
<protein>
    <submittedName>
        <fullName evidence="1">Uncharacterized protein</fullName>
    </submittedName>
</protein>
<gene>
    <name evidence="1" type="ORF">C1D09_016820</name>
</gene>
<keyword evidence="2" id="KW-1185">Reference proteome</keyword>
<sequence length="406" mass="47237">MFIDYNAQYRQIQNLINESDAQRRGYRFEQLIRETLPWNHRPPISSLGTSEQHDAYFVWEGRDYIVESKAKRGKIMRGSADWKDFELKVRKRHGQVSGIFASLYEVSSDIFEAVNDLSKQGMFVAIIDKEIWKALINTQLGLDRYIEYVMRSLKLRHAFDPSETSRIKEFFRDRTQSRAALLQKLRPISAQFLRRYKMDLHEKIYVARSFDEMIRQRCATFKPSNLNWTKPKRKNDGSSFSAHRLPERQIVMLRDVSGAGKTTSAVHLALNQDEQIISICRTASDPSIDQLSDELLAIGPDYGLDHLISVDGTLLYIVDSLDEAEYLSGSRRTVISLNKTLLTLNEYAATRRLAKFPIVLVYTLRDEHWRNWESVFEGADVQNHQNRFSFFDNTELRQAIQNYSSA</sequence>
<feature type="non-terminal residue" evidence="1">
    <location>
        <position position="406"/>
    </location>
</feature>
<comment type="caution">
    <text evidence="1">The sequence shown here is derived from an EMBL/GenBank/DDBJ whole genome shotgun (WGS) entry which is preliminary data.</text>
</comment>
<name>A0A8T9ANW0_9HYPH</name>
<proteinExistence type="predicted"/>
<dbReference type="RefSeq" id="WP_143975375.1">
    <property type="nucleotide sequence ID" value="NZ_PNOT02000200.1"/>
</dbReference>
<dbReference type="EMBL" id="PNOT02000200">
    <property type="protein sequence ID" value="TSE08854.1"/>
    <property type="molecule type" value="Genomic_DNA"/>
</dbReference>
<dbReference type="Proteomes" id="UP000235507">
    <property type="component" value="Unassembled WGS sequence"/>
</dbReference>
<evidence type="ECO:0000313" key="2">
    <source>
        <dbReference type="Proteomes" id="UP000235507"/>
    </source>
</evidence>
<reference evidence="1" key="1">
    <citation type="submission" date="2019-07" db="EMBL/GenBank/DDBJ databases">
        <title>Mesorhizobum intechiensis sp. nov. isolated from nodules of Lotus tenuis growing in lowlands of the Flooding Pampa, Argentina.</title>
        <authorList>
            <person name="Estrella M.J."/>
            <person name="Torres Tejerizo G.A."/>
            <person name="Cumpa Velazquez L.M."/>
            <person name="Fontana F."/>
            <person name="Hansen L."/>
            <person name="Pistorio M."/>
            <person name="Sannazzaro A.I."/>
        </authorList>
    </citation>
    <scope>NUCLEOTIDE SEQUENCE</scope>
    <source>
        <strain evidence="1">BD68</strain>
    </source>
</reference>